<keyword evidence="1" id="KW-0812">Transmembrane</keyword>
<name>A0A8W8K488_MAGGI</name>
<evidence type="ECO:0008006" key="5">
    <source>
        <dbReference type="Google" id="ProtNLM"/>
    </source>
</evidence>
<organism evidence="3 4">
    <name type="scientific">Magallana gigas</name>
    <name type="common">Pacific oyster</name>
    <name type="synonym">Crassostrea gigas</name>
    <dbReference type="NCBI Taxonomy" id="29159"/>
    <lineage>
        <taxon>Eukaryota</taxon>
        <taxon>Metazoa</taxon>
        <taxon>Spiralia</taxon>
        <taxon>Lophotrochozoa</taxon>
        <taxon>Mollusca</taxon>
        <taxon>Bivalvia</taxon>
        <taxon>Autobranchia</taxon>
        <taxon>Pteriomorphia</taxon>
        <taxon>Ostreida</taxon>
        <taxon>Ostreoidea</taxon>
        <taxon>Ostreidae</taxon>
        <taxon>Magallana</taxon>
    </lineage>
</organism>
<keyword evidence="4" id="KW-1185">Reference proteome</keyword>
<evidence type="ECO:0000313" key="4">
    <source>
        <dbReference type="Proteomes" id="UP000005408"/>
    </source>
</evidence>
<evidence type="ECO:0000256" key="1">
    <source>
        <dbReference type="SAM" id="Phobius"/>
    </source>
</evidence>
<proteinExistence type="predicted"/>
<dbReference type="Gene3D" id="2.170.300.10">
    <property type="entry name" value="Tie2 ligand-binding domain superfamily"/>
    <property type="match status" value="1"/>
</dbReference>
<accession>A0A8W8K488</accession>
<reference evidence="3" key="1">
    <citation type="submission" date="2022-08" db="UniProtKB">
        <authorList>
            <consortium name="EnsemblMetazoa"/>
        </authorList>
    </citation>
    <scope>IDENTIFICATION</scope>
    <source>
        <strain evidence="3">05x7-T-G4-1.051#20</strain>
    </source>
</reference>
<feature type="chain" id="PRO_5036442252" description="TNFR-Cys domain-containing protein" evidence="2">
    <location>
        <begin position="18"/>
        <end position="301"/>
    </location>
</feature>
<protein>
    <recommendedName>
        <fullName evidence="5">TNFR-Cys domain-containing protein</fullName>
    </recommendedName>
</protein>
<dbReference type="AlphaFoldDB" id="A0A8W8K488"/>
<keyword evidence="1" id="KW-1133">Transmembrane helix</keyword>
<feature type="signal peptide" evidence="2">
    <location>
        <begin position="1"/>
        <end position="17"/>
    </location>
</feature>
<dbReference type="EnsemblMetazoa" id="G22374.1">
    <property type="protein sequence ID" value="G22374.1:cds"/>
    <property type="gene ID" value="G22374"/>
</dbReference>
<keyword evidence="1" id="KW-0472">Membrane</keyword>
<keyword evidence="2" id="KW-0732">Signal</keyword>
<evidence type="ECO:0000256" key="2">
    <source>
        <dbReference type="SAM" id="SignalP"/>
    </source>
</evidence>
<evidence type="ECO:0000313" key="3">
    <source>
        <dbReference type="EnsemblMetazoa" id="G22374.1:cds"/>
    </source>
</evidence>
<sequence length="301" mass="33856">MMIYGCVLTVFLVPVLSNDGGCHVNDWPHSCQANFIIGPQSCEPCKSGRYGCNCSKYCPDNTYGQGCYHVCKCSDDEFCNHVRGCTKNSSVSTEPTDRPSVDFSSVSQYKEDVYVTSQQQIFGGNPLKNLTMSLVVSSVIVIVFSTFSVCILIRVSKCYYRRKYSKLLNQLQSSASRAEDTNIYSDYEFTDYRGTSSNDSLHTETNIYDRSSRASYDILVLRNQSSTVNIYDSDCNSDIIPPCSKPVYESLPINHAKKDLDFELEPECLLNLFKEEEKDVSPCHLSNLDNVQSKIISETKL</sequence>
<feature type="transmembrane region" description="Helical" evidence="1">
    <location>
        <begin position="130"/>
        <end position="153"/>
    </location>
</feature>
<dbReference type="Proteomes" id="UP000005408">
    <property type="component" value="Unassembled WGS sequence"/>
</dbReference>